<name>A0A4V2YQ50_9ACTN</name>
<reference evidence="3 4" key="1">
    <citation type="submission" date="2019-03" db="EMBL/GenBank/DDBJ databases">
        <title>Draft genome sequences of novel Actinobacteria.</title>
        <authorList>
            <person name="Sahin N."/>
            <person name="Ay H."/>
            <person name="Saygin H."/>
        </authorList>
    </citation>
    <scope>NUCLEOTIDE SEQUENCE [LARGE SCALE GENOMIC DNA]</scope>
    <source>
        <strain evidence="3 4">JCM 13523</strain>
    </source>
</reference>
<organism evidence="3 4">
    <name type="scientific">Kribbella antibiotica</name>
    <dbReference type="NCBI Taxonomy" id="190195"/>
    <lineage>
        <taxon>Bacteria</taxon>
        <taxon>Bacillati</taxon>
        <taxon>Actinomycetota</taxon>
        <taxon>Actinomycetes</taxon>
        <taxon>Propionibacteriales</taxon>
        <taxon>Kribbellaceae</taxon>
        <taxon>Kribbella</taxon>
    </lineage>
</organism>
<feature type="transmembrane region" description="Helical" evidence="2">
    <location>
        <begin position="263"/>
        <end position="284"/>
    </location>
</feature>
<accession>A0A4V2YQ50</accession>
<dbReference type="InterPro" id="IPR050445">
    <property type="entry name" value="Bact_polysacc_biosynth/exp"/>
</dbReference>
<protein>
    <recommendedName>
        <fullName evidence="5">Polysaccharide chain length determinant N-terminal domain-containing protein</fullName>
    </recommendedName>
</protein>
<feature type="region of interest" description="Disordered" evidence="1">
    <location>
        <begin position="1"/>
        <end position="27"/>
    </location>
</feature>
<dbReference type="PANTHER" id="PTHR32309:SF31">
    <property type="entry name" value="CAPSULAR EXOPOLYSACCHARIDE FAMILY"/>
    <property type="match status" value="1"/>
</dbReference>
<proteinExistence type="predicted"/>
<evidence type="ECO:0000256" key="1">
    <source>
        <dbReference type="SAM" id="MobiDB-lite"/>
    </source>
</evidence>
<dbReference type="PANTHER" id="PTHR32309">
    <property type="entry name" value="TYROSINE-PROTEIN KINASE"/>
    <property type="match status" value="1"/>
</dbReference>
<dbReference type="RefSeq" id="WP_132166914.1">
    <property type="nucleotide sequence ID" value="NZ_SMKX01000021.1"/>
</dbReference>
<keyword evidence="2" id="KW-0812">Transmembrane</keyword>
<dbReference type="EMBL" id="SMKX01000021">
    <property type="protein sequence ID" value="TDD60757.1"/>
    <property type="molecule type" value="Genomic_DNA"/>
</dbReference>
<keyword evidence="4" id="KW-1185">Reference proteome</keyword>
<dbReference type="OrthoDB" id="3802884at2"/>
<gene>
    <name evidence="3" type="ORF">E1263_09920</name>
</gene>
<feature type="transmembrane region" description="Helical" evidence="2">
    <location>
        <begin position="50"/>
        <end position="71"/>
    </location>
</feature>
<keyword evidence="2" id="KW-0472">Membrane</keyword>
<dbReference type="AlphaFoldDB" id="A0A4V2YQ50"/>
<evidence type="ECO:0000313" key="3">
    <source>
        <dbReference type="EMBL" id="TDD60757.1"/>
    </source>
</evidence>
<feature type="region of interest" description="Disordered" evidence="1">
    <location>
        <begin position="191"/>
        <end position="210"/>
    </location>
</feature>
<dbReference type="Proteomes" id="UP000295124">
    <property type="component" value="Unassembled WGS sequence"/>
</dbReference>
<comment type="caution">
    <text evidence="3">The sequence shown here is derived from an EMBL/GenBank/DDBJ whole genome shotgun (WGS) entry which is preliminary data.</text>
</comment>
<sequence length="541" mass="57822">MTNQQYSEAARPSNRWDDEDGLFDTERSAAHPPDSLVTFRFLRDAIVRHLRLWLVLAIIGFLGGVTVHFVLPAPHNAAARLLMTTREGDDPPKAMATEVSLATTRTVASRVITSLQLPDTTDDLLARYTVTAVTSRVLEIKATAPTDEAATQLATGIAQAYLKFRREQIALQDVPLKRDLATAQNEAALARSAVTAGGDDPADPKRPNSAEMTRLNNAQDKVKFVQQELIDSTSSASKMNSSRLLDAPAAVPSSWKKMLALKAITGLIAGLFLGLGFVIIRALISDRLWKRQDISNALGARIRLSTGRAPRQWLPFGRLLRAKQSKHRGIQLLSQHLGRRISWAEHPVPAMVVVSVDDVQAGALAVASLAVSLADEGKNVLVADLTRSKALAAKLGVTEPGTRDSSLAGQDRRITVHLPAPTALPPEGCYLRIGDSNRPAGSGDVQLDTAWEAADLVISLATLEPALGADHLGSWASRAEVVVTAGRSTAAKVKATGEMLRLAGLEIDSAIVLNADKTDEGVGATEAEASPTAVDLGMFSR</sequence>
<evidence type="ECO:0008006" key="5">
    <source>
        <dbReference type="Google" id="ProtNLM"/>
    </source>
</evidence>
<keyword evidence="2" id="KW-1133">Transmembrane helix</keyword>
<evidence type="ECO:0000256" key="2">
    <source>
        <dbReference type="SAM" id="Phobius"/>
    </source>
</evidence>
<evidence type="ECO:0000313" key="4">
    <source>
        <dbReference type="Proteomes" id="UP000295124"/>
    </source>
</evidence>